<dbReference type="Proteomes" id="UP000605846">
    <property type="component" value="Unassembled WGS sequence"/>
</dbReference>
<feature type="compositionally biased region" description="Low complexity" evidence="1">
    <location>
        <begin position="318"/>
        <end position="327"/>
    </location>
</feature>
<evidence type="ECO:0000313" key="3">
    <source>
        <dbReference type="Proteomes" id="UP000605846"/>
    </source>
</evidence>
<feature type="region of interest" description="Disordered" evidence="1">
    <location>
        <begin position="307"/>
        <end position="414"/>
    </location>
</feature>
<dbReference type="EMBL" id="JABAYA010000015">
    <property type="protein sequence ID" value="KAF7730557.1"/>
    <property type="molecule type" value="Genomic_DNA"/>
</dbReference>
<protein>
    <submittedName>
        <fullName evidence="2">Uncharacterized protein</fullName>
    </submittedName>
</protein>
<organism evidence="2 3">
    <name type="scientific">Apophysomyces ossiformis</name>
    <dbReference type="NCBI Taxonomy" id="679940"/>
    <lineage>
        <taxon>Eukaryota</taxon>
        <taxon>Fungi</taxon>
        <taxon>Fungi incertae sedis</taxon>
        <taxon>Mucoromycota</taxon>
        <taxon>Mucoromycotina</taxon>
        <taxon>Mucoromycetes</taxon>
        <taxon>Mucorales</taxon>
        <taxon>Mucorineae</taxon>
        <taxon>Mucoraceae</taxon>
        <taxon>Apophysomyces</taxon>
    </lineage>
</organism>
<comment type="caution">
    <text evidence="2">The sequence shown here is derived from an EMBL/GenBank/DDBJ whole genome shotgun (WGS) entry which is preliminary data.</text>
</comment>
<name>A0A8H7C065_9FUNG</name>
<feature type="compositionally biased region" description="Low complexity" evidence="1">
    <location>
        <begin position="42"/>
        <end position="75"/>
    </location>
</feature>
<evidence type="ECO:0000256" key="1">
    <source>
        <dbReference type="SAM" id="MobiDB-lite"/>
    </source>
</evidence>
<feature type="compositionally biased region" description="Basic residues" evidence="1">
    <location>
        <begin position="86"/>
        <end position="98"/>
    </location>
</feature>
<feature type="region of interest" description="Disordered" evidence="1">
    <location>
        <begin position="1"/>
        <end position="107"/>
    </location>
</feature>
<feature type="compositionally biased region" description="Low complexity" evidence="1">
    <location>
        <begin position="235"/>
        <end position="245"/>
    </location>
</feature>
<evidence type="ECO:0000313" key="2">
    <source>
        <dbReference type="EMBL" id="KAF7730557.1"/>
    </source>
</evidence>
<dbReference type="OrthoDB" id="2393255at2759"/>
<gene>
    <name evidence="2" type="ORF">EC973_001938</name>
</gene>
<sequence>MFHASSSRYERYEVLRRNRVNSTKKKPSFSSTTSGVDSGYNSSTSTSPTTEHASSAAETTSSSSIISEPTESITADSVTTLSPPPPKKKSSNRTKQHQPPRNPDLVYSCPRPLAFPFHNDCHFLPVAEADPRDVVRMHGTPSVASSKASSTTFEQDSACHSIRSTQSPSVRSRSESTTSGATLLSSVQGGTVQSLRSLFSSASKSDSAAPSERLPSLEIRKGTVQSLRELFNGETSPSSSTPTSSNETRSFVDASKAYISAKLGFSGANNTSSSSASTSSSLSISSSAYRAVRNFFRRNSKAESINETTPLLPKDSKSSFFSSPRSWFGRKHTTSDPHAESLPDQLPQPGVTPPPSHTSLTSAIRGLFKSKKSDTTDPCNPSTSRRRSFFSFGRSKSDSESKKNTPSSSNNSSTVSRWWSGFKNIMGGKKTSRVDVL</sequence>
<accession>A0A8H7C065</accession>
<dbReference type="AlphaFoldDB" id="A0A8H7C065"/>
<feature type="compositionally biased region" description="Polar residues" evidence="1">
    <location>
        <begin position="142"/>
        <end position="155"/>
    </location>
</feature>
<proteinExistence type="predicted"/>
<reference evidence="2" key="1">
    <citation type="submission" date="2020-01" db="EMBL/GenBank/DDBJ databases">
        <title>Genome Sequencing of Three Apophysomyces-Like Fungal Strains Confirms a Novel Fungal Genus in the Mucoromycota with divergent Burkholderia-like Endosymbiotic Bacteria.</title>
        <authorList>
            <person name="Stajich J.E."/>
            <person name="Macias A.M."/>
            <person name="Carter-House D."/>
            <person name="Lovett B."/>
            <person name="Kasson L.R."/>
            <person name="Berry K."/>
            <person name="Grigoriev I."/>
            <person name="Chang Y."/>
            <person name="Spatafora J."/>
            <person name="Kasson M.T."/>
        </authorList>
    </citation>
    <scope>NUCLEOTIDE SEQUENCE</scope>
    <source>
        <strain evidence="2">NRRL A-21654</strain>
    </source>
</reference>
<keyword evidence="3" id="KW-1185">Reference proteome</keyword>
<feature type="compositionally biased region" description="Polar residues" evidence="1">
    <location>
        <begin position="162"/>
        <end position="187"/>
    </location>
</feature>
<feature type="region of interest" description="Disordered" evidence="1">
    <location>
        <begin position="230"/>
        <end position="249"/>
    </location>
</feature>
<feature type="region of interest" description="Disordered" evidence="1">
    <location>
        <begin position="139"/>
        <end position="187"/>
    </location>
</feature>
<feature type="compositionally biased region" description="Basic residues" evidence="1">
    <location>
        <begin position="17"/>
        <end position="27"/>
    </location>
</feature>
<feature type="compositionally biased region" description="Low complexity" evidence="1">
    <location>
        <begin position="404"/>
        <end position="414"/>
    </location>
</feature>